<name>A0AAD7F9M0_9AGAR</name>
<keyword evidence="2" id="KW-1185">Reference proteome</keyword>
<organism evidence="1 2">
    <name type="scientific">Roridomyces roridus</name>
    <dbReference type="NCBI Taxonomy" id="1738132"/>
    <lineage>
        <taxon>Eukaryota</taxon>
        <taxon>Fungi</taxon>
        <taxon>Dikarya</taxon>
        <taxon>Basidiomycota</taxon>
        <taxon>Agaricomycotina</taxon>
        <taxon>Agaricomycetes</taxon>
        <taxon>Agaricomycetidae</taxon>
        <taxon>Agaricales</taxon>
        <taxon>Marasmiineae</taxon>
        <taxon>Mycenaceae</taxon>
        <taxon>Roridomyces</taxon>
    </lineage>
</organism>
<proteinExistence type="predicted"/>
<sequence>MHNSPDWLGLPVEIWLHILAFRSSLPELCRTCSQLLSLARPIMYSHLVVQAERLLRPNEFVADTFALLGENAELAASVRKLTLNAFSRREGYFINPGIIDIPSLWNMTRLKSVTIIGDISRQATRNQIAQFVQILHGLQLDELRFVAPGSRAFLLGLQPEQLTLLANAKVIECYMGVDYNDLLAQRLLILLPAATTTLTSLSLTAQYLCKGEWALHPLFNLHFPSLRALSLQSTADSQIACPLKFAAFLSAHHMTLEDLHLGYTPNSDTRAFAPSGLLFATELMNPDFLPKLRRFRGHCRNVEMMALARMKCLGTLEELCIGSGKNDPHTTIEDLTRMFDALDVLGPLSSLKHLDFDLFWWKEPEDAFVASFVRRVAGICGPGLEVWYGLLPYLGQWPIGLFEGFTRLRVIRLAVNSSALAGDAPADRRVARVEQEVVVRELAGICPVLEEVRIGRRNVCWKVDRHRSLGVTVRLVD</sequence>
<reference evidence="1" key="1">
    <citation type="submission" date="2023-03" db="EMBL/GenBank/DDBJ databases">
        <title>Massive genome expansion in bonnet fungi (Mycena s.s.) driven by repeated elements and novel gene families across ecological guilds.</title>
        <authorList>
            <consortium name="Lawrence Berkeley National Laboratory"/>
            <person name="Harder C.B."/>
            <person name="Miyauchi S."/>
            <person name="Viragh M."/>
            <person name="Kuo A."/>
            <person name="Thoen E."/>
            <person name="Andreopoulos B."/>
            <person name="Lu D."/>
            <person name="Skrede I."/>
            <person name="Drula E."/>
            <person name="Henrissat B."/>
            <person name="Morin E."/>
            <person name="Kohler A."/>
            <person name="Barry K."/>
            <person name="LaButti K."/>
            <person name="Morin E."/>
            <person name="Salamov A."/>
            <person name="Lipzen A."/>
            <person name="Mereny Z."/>
            <person name="Hegedus B."/>
            <person name="Baldrian P."/>
            <person name="Stursova M."/>
            <person name="Weitz H."/>
            <person name="Taylor A."/>
            <person name="Grigoriev I.V."/>
            <person name="Nagy L.G."/>
            <person name="Martin F."/>
            <person name="Kauserud H."/>
        </authorList>
    </citation>
    <scope>NUCLEOTIDE SEQUENCE</scope>
    <source>
        <strain evidence="1">9284</strain>
    </source>
</reference>
<comment type="caution">
    <text evidence="1">The sequence shown here is derived from an EMBL/GenBank/DDBJ whole genome shotgun (WGS) entry which is preliminary data.</text>
</comment>
<dbReference type="Proteomes" id="UP001221142">
    <property type="component" value="Unassembled WGS sequence"/>
</dbReference>
<evidence type="ECO:0008006" key="3">
    <source>
        <dbReference type="Google" id="ProtNLM"/>
    </source>
</evidence>
<evidence type="ECO:0000313" key="1">
    <source>
        <dbReference type="EMBL" id="KAJ7607331.1"/>
    </source>
</evidence>
<dbReference type="AlphaFoldDB" id="A0AAD7F9M0"/>
<dbReference type="EMBL" id="JARKIF010000050">
    <property type="protein sequence ID" value="KAJ7607331.1"/>
    <property type="molecule type" value="Genomic_DNA"/>
</dbReference>
<evidence type="ECO:0000313" key="2">
    <source>
        <dbReference type="Proteomes" id="UP001221142"/>
    </source>
</evidence>
<accession>A0AAD7F9M0</accession>
<gene>
    <name evidence="1" type="ORF">FB45DRAFT_948083</name>
</gene>
<protein>
    <recommendedName>
        <fullName evidence="3">F-box domain-containing protein</fullName>
    </recommendedName>
</protein>